<dbReference type="NCBIfam" id="NF009285">
    <property type="entry name" value="PRK12645.1"/>
    <property type="match status" value="1"/>
</dbReference>
<dbReference type="PRINTS" id="PR01435">
    <property type="entry name" value="NPOXDRDTASE5"/>
</dbReference>
<dbReference type="Pfam" id="PF20501">
    <property type="entry name" value="MbhE"/>
    <property type="match status" value="1"/>
</dbReference>
<keyword evidence="10" id="KW-0406">Ion transport</keyword>
<proteinExistence type="inferred from homology"/>
<dbReference type="OrthoDB" id="9807568at2"/>
<dbReference type="Pfam" id="PF00361">
    <property type="entry name" value="Proton_antipo_M"/>
    <property type="match status" value="1"/>
</dbReference>
<evidence type="ECO:0000256" key="10">
    <source>
        <dbReference type="ARBA" id="ARBA00023065"/>
    </source>
</evidence>
<dbReference type="InterPro" id="IPR046806">
    <property type="entry name" value="MrpA_C/MbhE"/>
</dbReference>
<evidence type="ECO:0000256" key="9">
    <source>
        <dbReference type="ARBA" id="ARBA00023053"/>
    </source>
</evidence>
<feature type="transmembrane region" description="Helical" evidence="14">
    <location>
        <begin position="31"/>
        <end position="51"/>
    </location>
</feature>
<evidence type="ECO:0000256" key="7">
    <source>
        <dbReference type="ARBA" id="ARBA00022781"/>
    </source>
</evidence>
<keyword evidence="3" id="KW-0813">Transport</keyword>
<evidence type="ECO:0000256" key="3">
    <source>
        <dbReference type="ARBA" id="ARBA00022448"/>
    </source>
</evidence>
<comment type="subcellular location">
    <subcellularLocation>
        <location evidence="1">Cell membrane</location>
        <topology evidence="1">Multi-pass membrane protein</topology>
    </subcellularLocation>
    <subcellularLocation>
        <location evidence="13">Membrane</location>
        <topology evidence="13">Multi-pass membrane protein</topology>
    </subcellularLocation>
</comment>
<evidence type="ECO:0000256" key="11">
    <source>
        <dbReference type="ARBA" id="ARBA00023136"/>
    </source>
</evidence>
<dbReference type="Pfam" id="PF00662">
    <property type="entry name" value="Proton_antipo_N"/>
    <property type="match status" value="1"/>
</dbReference>
<dbReference type="AlphaFoldDB" id="A0A544T066"/>
<keyword evidence="11 14" id="KW-0472">Membrane</keyword>
<keyword evidence="8 14" id="KW-1133">Transmembrane helix</keyword>
<feature type="transmembrane region" description="Helical" evidence="14">
    <location>
        <begin position="207"/>
        <end position="232"/>
    </location>
</feature>
<feature type="transmembrane region" description="Helical" evidence="14">
    <location>
        <begin position="244"/>
        <end position="266"/>
    </location>
</feature>
<feature type="transmembrane region" description="Helical" evidence="14">
    <location>
        <begin position="134"/>
        <end position="154"/>
    </location>
</feature>
<evidence type="ECO:0000313" key="20">
    <source>
        <dbReference type="Proteomes" id="UP000317316"/>
    </source>
</evidence>
<feature type="domain" description="NADH:quinone oxidoreductase/Mrp antiporter transmembrane" evidence="15">
    <location>
        <begin position="128"/>
        <end position="422"/>
    </location>
</feature>
<dbReference type="PANTHER" id="PTHR43373">
    <property type="entry name" value="NA(+)/H(+) ANTIPORTER SUBUNIT"/>
    <property type="match status" value="1"/>
</dbReference>
<evidence type="ECO:0000256" key="1">
    <source>
        <dbReference type="ARBA" id="ARBA00004651"/>
    </source>
</evidence>
<feature type="domain" description="MrpA C-terminal/MbhE" evidence="18">
    <location>
        <begin position="716"/>
        <end position="793"/>
    </location>
</feature>
<dbReference type="EMBL" id="VDGH01000010">
    <property type="protein sequence ID" value="TQR10824.1"/>
    <property type="molecule type" value="Genomic_DNA"/>
</dbReference>
<keyword evidence="7" id="KW-0375">Hydrogen ion transport</keyword>
<feature type="transmembrane region" description="Helical" evidence="14">
    <location>
        <begin position="272"/>
        <end position="292"/>
    </location>
</feature>
<comment type="caution">
    <text evidence="19">The sequence shown here is derived from an EMBL/GenBank/DDBJ whole genome shotgun (WGS) entry which is preliminary data.</text>
</comment>
<feature type="transmembrane region" description="Helical" evidence="14">
    <location>
        <begin position="6"/>
        <end position="24"/>
    </location>
</feature>
<keyword evidence="4" id="KW-0050">Antiport</keyword>
<name>A0A544T066_9BACI</name>
<feature type="transmembrane region" description="Helical" evidence="14">
    <location>
        <begin position="655"/>
        <end position="673"/>
    </location>
</feature>
<feature type="transmembrane region" description="Helical" evidence="14">
    <location>
        <begin position="166"/>
        <end position="187"/>
    </location>
</feature>
<evidence type="ECO:0000256" key="4">
    <source>
        <dbReference type="ARBA" id="ARBA00022449"/>
    </source>
</evidence>
<evidence type="ECO:0000256" key="6">
    <source>
        <dbReference type="ARBA" id="ARBA00022692"/>
    </source>
</evidence>
<evidence type="ECO:0000259" key="16">
    <source>
        <dbReference type="Pfam" id="PF00662"/>
    </source>
</evidence>
<dbReference type="InterPro" id="IPR050616">
    <property type="entry name" value="CPA3_Na-H_Antiporter_A"/>
</dbReference>
<dbReference type="InterPro" id="IPR025383">
    <property type="entry name" value="MrpA_C/MbhD"/>
</dbReference>
<feature type="transmembrane region" description="Helical" evidence="14">
    <location>
        <begin position="335"/>
        <end position="361"/>
    </location>
</feature>
<feature type="transmembrane region" description="Helical" evidence="14">
    <location>
        <begin position="111"/>
        <end position="128"/>
    </location>
</feature>
<evidence type="ECO:0000256" key="5">
    <source>
        <dbReference type="ARBA" id="ARBA00022475"/>
    </source>
</evidence>
<dbReference type="GO" id="GO:1902600">
    <property type="term" value="P:proton transmembrane transport"/>
    <property type="evidence" value="ECO:0007669"/>
    <property type="project" value="UniProtKB-KW"/>
</dbReference>
<feature type="transmembrane region" description="Helical" evidence="14">
    <location>
        <begin position="373"/>
        <end position="395"/>
    </location>
</feature>
<feature type="domain" description="MrpA C-terminal/MbhD" evidence="17">
    <location>
        <begin position="637"/>
        <end position="702"/>
    </location>
</feature>
<evidence type="ECO:0000259" key="15">
    <source>
        <dbReference type="Pfam" id="PF00361"/>
    </source>
</evidence>
<reference evidence="19 20" key="1">
    <citation type="submission" date="2019-05" db="EMBL/GenBank/DDBJ databases">
        <title>Psychrobacillus vulpis sp. nov., a new species isolated from feces of a red fox that inhabits in The Tablas de Daimiel Natural Park, Albacete, Spain.</title>
        <authorList>
            <person name="Rodriguez M."/>
            <person name="Reina J.C."/>
            <person name="Bejar V."/>
            <person name="Llamas I."/>
        </authorList>
    </citation>
    <scope>NUCLEOTIDE SEQUENCE [LARGE SCALE GENOMIC DNA]</scope>
    <source>
        <strain evidence="19 20">NEAU-3TGS17</strain>
    </source>
</reference>
<gene>
    <name evidence="19" type="ORF">FG382_17360</name>
</gene>
<feature type="transmembrane region" description="Helical" evidence="14">
    <location>
        <begin position="596"/>
        <end position="614"/>
    </location>
</feature>
<evidence type="ECO:0000256" key="14">
    <source>
        <dbReference type="SAM" id="Phobius"/>
    </source>
</evidence>
<dbReference type="RefSeq" id="WP_142540144.1">
    <property type="nucleotide sequence ID" value="NZ_BMIE01000008.1"/>
</dbReference>
<comment type="similarity">
    <text evidence="2">Belongs to the CPA3 antiporters (TC 2.A.63) subunit A family.</text>
</comment>
<evidence type="ECO:0000259" key="18">
    <source>
        <dbReference type="Pfam" id="PF20501"/>
    </source>
</evidence>
<dbReference type="InterPro" id="IPR005663">
    <property type="entry name" value="MrpA/MnhA1/PhaAB"/>
</dbReference>
<feature type="transmembrane region" description="Helical" evidence="14">
    <location>
        <begin position="71"/>
        <end position="99"/>
    </location>
</feature>
<keyword evidence="9" id="KW-0915">Sodium</keyword>
<evidence type="ECO:0000256" key="2">
    <source>
        <dbReference type="ARBA" id="ARBA00008483"/>
    </source>
</evidence>
<evidence type="ECO:0000256" key="12">
    <source>
        <dbReference type="ARBA" id="ARBA00023201"/>
    </source>
</evidence>
<feature type="domain" description="NADH-Ubiquinone oxidoreductase (complex I) chain 5 N-terminal" evidence="16">
    <location>
        <begin position="64"/>
        <end position="104"/>
    </location>
</feature>
<dbReference type="GO" id="GO:0015297">
    <property type="term" value="F:antiporter activity"/>
    <property type="evidence" value="ECO:0007669"/>
    <property type="project" value="UniProtKB-KW"/>
</dbReference>
<feature type="transmembrane region" description="Helical" evidence="14">
    <location>
        <begin position="780"/>
        <end position="799"/>
    </location>
</feature>
<keyword evidence="5" id="KW-1003">Cell membrane</keyword>
<keyword evidence="6 13" id="KW-0812">Transmembrane</keyword>
<dbReference type="PANTHER" id="PTHR43373:SF1">
    <property type="entry name" value="NA(+)_H(+) ANTIPORTER SUBUNIT A"/>
    <property type="match status" value="1"/>
</dbReference>
<feature type="transmembrane region" description="Helical" evidence="14">
    <location>
        <begin position="472"/>
        <end position="491"/>
    </location>
</feature>
<evidence type="ECO:0000313" key="19">
    <source>
        <dbReference type="EMBL" id="TQR10824.1"/>
    </source>
</evidence>
<dbReference type="InterPro" id="IPR001516">
    <property type="entry name" value="Proton_antipo_N"/>
</dbReference>
<dbReference type="PRINTS" id="PR01434">
    <property type="entry name" value="NADHDHGNASE5"/>
</dbReference>
<dbReference type="GO" id="GO:0005886">
    <property type="term" value="C:plasma membrane"/>
    <property type="evidence" value="ECO:0007669"/>
    <property type="project" value="UniProtKB-SubCell"/>
</dbReference>
<feature type="transmembrane region" description="Helical" evidence="14">
    <location>
        <begin position="679"/>
        <end position="700"/>
    </location>
</feature>
<feature type="transmembrane region" description="Helical" evidence="14">
    <location>
        <begin position="427"/>
        <end position="451"/>
    </location>
</feature>
<keyword evidence="20" id="KW-1185">Reference proteome</keyword>
<accession>A0A544T066</accession>
<evidence type="ECO:0000256" key="13">
    <source>
        <dbReference type="RuleBase" id="RU000320"/>
    </source>
</evidence>
<feature type="transmembrane region" description="Helical" evidence="14">
    <location>
        <begin position="299"/>
        <end position="323"/>
    </location>
</feature>
<evidence type="ECO:0000256" key="8">
    <source>
        <dbReference type="ARBA" id="ARBA00022989"/>
    </source>
</evidence>
<organism evidence="19 20">
    <name type="scientific">Psychrobacillus lasiicapitis</name>
    <dbReference type="NCBI Taxonomy" id="1636719"/>
    <lineage>
        <taxon>Bacteria</taxon>
        <taxon>Bacillati</taxon>
        <taxon>Bacillota</taxon>
        <taxon>Bacilli</taxon>
        <taxon>Bacillales</taxon>
        <taxon>Bacillaceae</taxon>
        <taxon>Psychrobacillus</taxon>
    </lineage>
</organism>
<protein>
    <submittedName>
        <fullName evidence="19">Na+/H+ antiporter subunit A</fullName>
    </submittedName>
</protein>
<evidence type="ECO:0000259" key="17">
    <source>
        <dbReference type="Pfam" id="PF13244"/>
    </source>
</evidence>
<dbReference type="Proteomes" id="UP000317316">
    <property type="component" value="Unassembled WGS sequence"/>
</dbReference>
<keyword evidence="12" id="KW-0739">Sodium transport</keyword>
<dbReference type="InterPro" id="IPR001750">
    <property type="entry name" value="ND/Mrp_TM"/>
</dbReference>
<dbReference type="GO" id="GO:0006814">
    <property type="term" value="P:sodium ion transport"/>
    <property type="evidence" value="ECO:0007669"/>
    <property type="project" value="UniProtKB-KW"/>
</dbReference>
<feature type="transmembrane region" description="Helical" evidence="14">
    <location>
        <begin position="720"/>
        <end position="739"/>
    </location>
</feature>
<dbReference type="NCBIfam" id="TIGR00940">
    <property type="entry name" value="2a6301s01"/>
    <property type="match status" value="1"/>
</dbReference>
<feature type="transmembrane region" description="Helical" evidence="14">
    <location>
        <begin position="626"/>
        <end position="648"/>
    </location>
</feature>
<sequence length="810" mass="89722">MSLVFAIFLPIIAALLIPLLFKRVSSIHTGWFVLIIPLLLVIFYGTYISTVMDGSTYVDELPWIPSLGISFISYIDGLSLLFSLLITGIGTLVVLYSIFYLDKNKEKLGNFYVYLLMFMSAMLGVVQSDHLISLYFFWELTSISSFLLIGYWYTKDRSRFGALKSMMITVFGGLMMLGGFLILGIIGDTFSIRELIGEATAIAGHDLFVWALVLVLIGAFTKSAQFPFYIWLPDAMEAPTPVSAYLHSATMVKAGLYLVARFTPIFALSEVWVWLVTGIGILTLFWGSFFAVKQTDLKAILAFSTVSQLGLIMSLLGIGSIAYHVTGDLVTTFTFATFAAIFHLMNHATFKGSLFMIAGIIDHETGTRDIRKLGGLMSLMPVSFTIALIGSLSMAGVPPFNGFLSKEMFLDAVLNLQHFDLYAMDSWWILFPIVAWIASVFTFVYSLYFVFYTFRGKYKPEQLPKAAHEAPIGMLVSPGILATLVVIIFFIPNFFGNAFIKPAVAAIQPLAYKVPSDVGFSIKAWHGFDSPALYMTLGVFLVGYLLYMTIPKWRAMYNALPSKVSLNGMYDGIMRLGDSGAHRFSSIYMTGSIRNYFVYMFAAIIVLLGGTMWIKDAFAIRLDALAPIRFFEILISILLIIGTITILFTKSRLTAVIALGAVGYTVALFYIIFKAPDLALTQLVIETVSVALFLGAFYHLPKLNKHEKGKEDRGFRLGNFLIALGVGVMVTLIAISSHSQKLIPSISQYYKDTVYSEAGGGNIVNVILVDYRGFDTLFEISVLTIASLGIIGMITLRLAKKRGARKIENK</sequence>
<feature type="transmembrane region" description="Helical" evidence="14">
    <location>
        <begin position="532"/>
        <end position="550"/>
    </location>
</feature>
<dbReference type="Pfam" id="PF13244">
    <property type="entry name" value="MbhD"/>
    <property type="match status" value="1"/>
</dbReference>